<dbReference type="AlphaFoldDB" id="A0A1M7XY12"/>
<protein>
    <submittedName>
        <fullName evidence="2">SnoaL-like domain-containing protein</fullName>
    </submittedName>
</protein>
<name>A0A1M7XY12_9BACT</name>
<dbReference type="RefSeq" id="WP_073611924.1">
    <property type="nucleotide sequence ID" value="NZ_FRFE01000002.1"/>
</dbReference>
<dbReference type="OrthoDB" id="8686501at2"/>
<reference evidence="2 3" key="1">
    <citation type="submission" date="2016-12" db="EMBL/GenBank/DDBJ databases">
        <authorList>
            <person name="Song W.-J."/>
            <person name="Kurnit D.M."/>
        </authorList>
    </citation>
    <scope>NUCLEOTIDE SEQUENCE [LARGE SCALE GENOMIC DNA]</scope>
    <source>
        <strain evidence="2 3">DSM 18488</strain>
    </source>
</reference>
<organism evidence="2 3">
    <name type="scientific">Desulfopila aestuarii DSM 18488</name>
    <dbReference type="NCBI Taxonomy" id="1121416"/>
    <lineage>
        <taxon>Bacteria</taxon>
        <taxon>Pseudomonadati</taxon>
        <taxon>Thermodesulfobacteriota</taxon>
        <taxon>Desulfobulbia</taxon>
        <taxon>Desulfobulbales</taxon>
        <taxon>Desulfocapsaceae</taxon>
        <taxon>Desulfopila</taxon>
    </lineage>
</organism>
<evidence type="ECO:0000313" key="2">
    <source>
        <dbReference type="EMBL" id="SHO43888.1"/>
    </source>
</evidence>
<dbReference type="Pfam" id="PF13577">
    <property type="entry name" value="SnoaL_4"/>
    <property type="match status" value="1"/>
</dbReference>
<dbReference type="Gene3D" id="3.10.450.50">
    <property type="match status" value="1"/>
</dbReference>
<dbReference type="InterPro" id="IPR032710">
    <property type="entry name" value="NTF2-like_dom_sf"/>
</dbReference>
<keyword evidence="3" id="KW-1185">Reference proteome</keyword>
<feature type="domain" description="SnoaL-like" evidence="1">
    <location>
        <begin position="12"/>
        <end position="140"/>
    </location>
</feature>
<evidence type="ECO:0000313" key="3">
    <source>
        <dbReference type="Proteomes" id="UP000184603"/>
    </source>
</evidence>
<dbReference type="EMBL" id="FRFE01000002">
    <property type="protein sequence ID" value="SHO43888.1"/>
    <property type="molecule type" value="Genomic_DNA"/>
</dbReference>
<dbReference type="Proteomes" id="UP000184603">
    <property type="component" value="Unassembled WGS sequence"/>
</dbReference>
<dbReference type="SUPFAM" id="SSF54427">
    <property type="entry name" value="NTF2-like"/>
    <property type="match status" value="1"/>
</dbReference>
<sequence>MSHTTELEKRIQRIEDLEAIKNLHRTYIYHVNAQEWDDVLDCITEDGTVDLALHGSHTGSAELAELFKVKVAKVNEKWNGGHFVTQPVITVDGDKASGFWMLYIIVFDAETVVGPTLRWIQGRHDCEYVKQDGRWKIKYVKFSRPWPEPPKG</sequence>
<evidence type="ECO:0000259" key="1">
    <source>
        <dbReference type="Pfam" id="PF13577"/>
    </source>
</evidence>
<dbReference type="InterPro" id="IPR037401">
    <property type="entry name" value="SnoaL-like"/>
</dbReference>
<gene>
    <name evidence="2" type="ORF">SAMN02745220_00557</name>
</gene>
<accession>A0A1M7XY12</accession>
<proteinExistence type="predicted"/>
<dbReference type="STRING" id="1121416.SAMN02745220_00557"/>